<gene>
    <name evidence="1" type="ORF">ACMU_13835</name>
</gene>
<name>A0A037ZJ49_9RHOB</name>
<sequence>MRATLLHTAEVHVARFDALRDLLAPRQQLTHIVRPDWLQTARDNPQDHALTAELIEAIAAAEGRVLCTCSTLGPLAATLGALRIDAPMMARAAQIGGRICLAYCLHSTAQPSQALLQSAGVETIDMLHLPNAWPAFEDGDQSRFASVIAEGICRHLNHARDTNVVLLAQASMDVALPLLRDAGVPVLASPELAMRALIDG</sequence>
<keyword evidence="2" id="KW-1185">Reference proteome</keyword>
<proteinExistence type="predicted"/>
<organism evidence="1 2">
    <name type="scientific">Actibacterium mucosum KCTC 23349</name>
    <dbReference type="NCBI Taxonomy" id="1454373"/>
    <lineage>
        <taxon>Bacteria</taxon>
        <taxon>Pseudomonadati</taxon>
        <taxon>Pseudomonadota</taxon>
        <taxon>Alphaproteobacteria</taxon>
        <taxon>Rhodobacterales</taxon>
        <taxon>Roseobacteraceae</taxon>
        <taxon>Actibacterium</taxon>
    </lineage>
</organism>
<dbReference type="STRING" id="1454373.ACMU_13835"/>
<evidence type="ECO:0008006" key="3">
    <source>
        <dbReference type="Google" id="ProtNLM"/>
    </source>
</evidence>
<reference evidence="1 2" key="1">
    <citation type="submission" date="2014-03" db="EMBL/GenBank/DDBJ databases">
        <title>Draft Genome Sequence of Actibacterium mucosum KCTC 23349, a Marine Alphaproteobacterium with Complex Ionic Requirements Isolated from Mediterranean Seawater at Malvarrosa Beach, Valencia, Spain.</title>
        <authorList>
            <person name="Arahal D.R."/>
            <person name="Shao Z."/>
            <person name="Lai Q."/>
            <person name="Pujalte M.J."/>
        </authorList>
    </citation>
    <scope>NUCLEOTIDE SEQUENCE [LARGE SCALE GENOMIC DNA]</scope>
    <source>
        <strain evidence="1 2">KCTC 23349</strain>
    </source>
</reference>
<dbReference type="EMBL" id="JFKE01000005">
    <property type="protein sequence ID" value="KAJ54841.1"/>
    <property type="molecule type" value="Genomic_DNA"/>
</dbReference>
<protein>
    <recommendedName>
        <fullName evidence="3">Arylsulfatase</fullName>
    </recommendedName>
</protein>
<dbReference type="AlphaFoldDB" id="A0A037ZJ49"/>
<comment type="caution">
    <text evidence="1">The sequence shown here is derived from an EMBL/GenBank/DDBJ whole genome shotgun (WGS) entry which is preliminary data.</text>
</comment>
<dbReference type="Proteomes" id="UP000026249">
    <property type="component" value="Unassembled WGS sequence"/>
</dbReference>
<evidence type="ECO:0000313" key="1">
    <source>
        <dbReference type="EMBL" id="KAJ54841.1"/>
    </source>
</evidence>
<evidence type="ECO:0000313" key="2">
    <source>
        <dbReference type="Proteomes" id="UP000026249"/>
    </source>
</evidence>
<accession>A0A037ZJ49</accession>
<dbReference type="OrthoDB" id="978447at2"/>